<evidence type="ECO:0000313" key="3">
    <source>
        <dbReference type="Proteomes" id="UP001163719"/>
    </source>
</evidence>
<dbReference type="RefSeq" id="WP_264742774.1">
    <property type="nucleotide sequence ID" value="NZ_JAPDHV010000002.1"/>
</dbReference>
<evidence type="ECO:0000313" key="2">
    <source>
        <dbReference type="EMBL" id="MCW3160829.1"/>
    </source>
</evidence>
<accession>A0ABT3HM40</accession>
<keyword evidence="3" id="KW-1185">Reference proteome</keyword>
<feature type="chain" id="PRO_5045799758" evidence="1">
    <location>
        <begin position="19"/>
        <end position="217"/>
    </location>
</feature>
<comment type="caution">
    <text evidence="2">The sequence shown here is derived from an EMBL/GenBank/DDBJ whole genome shotgun (WGS) entry which is preliminary data.</text>
</comment>
<protein>
    <submittedName>
        <fullName evidence="2">Uncharacterized protein</fullName>
    </submittedName>
</protein>
<name>A0ABT3HM40_9FLAO</name>
<evidence type="ECO:0000256" key="1">
    <source>
        <dbReference type="SAM" id="SignalP"/>
    </source>
</evidence>
<dbReference type="Proteomes" id="UP001163719">
    <property type="component" value="Unassembled WGS sequence"/>
</dbReference>
<feature type="signal peptide" evidence="1">
    <location>
        <begin position="1"/>
        <end position="18"/>
    </location>
</feature>
<reference evidence="2" key="1">
    <citation type="submission" date="2022-10" db="EMBL/GenBank/DDBJ databases">
        <title>Chryseobacterium babae sp. nov. isolated from the gut of the beetle Oryctes rhinoceros, and Chryseobacterium kimseyorum sp. nov., isolated from a stick insect rearing cage.</title>
        <authorList>
            <person name="Shelomi M."/>
            <person name="Han C.-J."/>
            <person name="Chen W.-M."/>
            <person name="Chen H.-K."/>
            <person name="Liaw S.-J."/>
            <person name="Muhle E."/>
            <person name="Clermont D."/>
        </authorList>
    </citation>
    <scope>NUCLEOTIDE SEQUENCE</scope>
    <source>
        <strain evidence="2">WLa1L2M3</strain>
    </source>
</reference>
<proteinExistence type="predicted"/>
<sequence>MKKITIIFTILITSLSIAQVAIGKNGITKLSDGVTPNPSISLEFYDAADNAKGIVVPWVSTVADNPVIYNATTRAGYRGMQGAIVDGTIIFDLSDKKMKYMKDGSWFDLTGNIVFPLTVKDSSNNDITFTAFNTIDSSLQDNKKEQENAKAAIGINSATDTTTGILVLTDTDKAMVLPKVASPHLNIINPSAGMMVYDTTAKQLAVYNGTVWSFWKP</sequence>
<gene>
    <name evidence="2" type="ORF">OH806_06060</name>
</gene>
<keyword evidence="1" id="KW-0732">Signal</keyword>
<dbReference type="EMBL" id="JAPDHV010000002">
    <property type="protein sequence ID" value="MCW3160829.1"/>
    <property type="molecule type" value="Genomic_DNA"/>
</dbReference>
<organism evidence="2 3">
    <name type="scientific">Chryseobacterium oryctis</name>
    <dbReference type="NCBI Taxonomy" id="2952618"/>
    <lineage>
        <taxon>Bacteria</taxon>
        <taxon>Pseudomonadati</taxon>
        <taxon>Bacteroidota</taxon>
        <taxon>Flavobacteriia</taxon>
        <taxon>Flavobacteriales</taxon>
        <taxon>Weeksellaceae</taxon>
        <taxon>Chryseobacterium group</taxon>
        <taxon>Chryseobacterium</taxon>
    </lineage>
</organism>